<keyword evidence="1" id="KW-0175">Coiled coil</keyword>
<feature type="coiled-coil region" evidence="1">
    <location>
        <begin position="305"/>
        <end position="336"/>
    </location>
</feature>
<feature type="region of interest" description="Disordered" evidence="2">
    <location>
        <begin position="120"/>
        <end position="208"/>
    </location>
</feature>
<accession>A0A7J6HKE0</accession>
<dbReference type="AlphaFoldDB" id="A0A7J6HKE0"/>
<gene>
    <name evidence="3" type="ORF">F8388_017678</name>
</gene>
<evidence type="ECO:0000313" key="4">
    <source>
        <dbReference type="Proteomes" id="UP000525078"/>
    </source>
</evidence>
<feature type="compositionally biased region" description="Low complexity" evidence="2">
    <location>
        <begin position="14"/>
        <end position="25"/>
    </location>
</feature>
<dbReference type="GO" id="GO:0000911">
    <property type="term" value="P:cytokinesis by cell plate formation"/>
    <property type="evidence" value="ECO:0007669"/>
    <property type="project" value="InterPro"/>
</dbReference>
<dbReference type="InterPro" id="IPR040321">
    <property type="entry name" value="SCD2-like"/>
</dbReference>
<evidence type="ECO:0000256" key="2">
    <source>
        <dbReference type="SAM" id="MobiDB-lite"/>
    </source>
</evidence>
<feature type="coiled-coil region" evidence="1">
    <location>
        <begin position="233"/>
        <end position="267"/>
    </location>
</feature>
<feature type="compositionally biased region" description="Polar residues" evidence="2">
    <location>
        <begin position="158"/>
        <end position="175"/>
    </location>
</feature>
<protein>
    <recommendedName>
        <fullName evidence="5">Coiled-coil domain-containing protein SCD2</fullName>
    </recommendedName>
</protein>
<sequence length="561" mass="62766">MAASSSPLHRHVRASSATGLLSTTSNAKKAHNAKVAAQRLAHVMANQSADEDDDEDDLLLDYGSMSTTGTGSLGLAIGRAIRPRSPMTLVSSGTTRPIPSPLNVEKLSSRLLQSLNNEEQTQSAFSVSHIRSPSQQSYYHEQPSSARSTIANRPSLPSPTDQHQQQPPSARSSLVTRPHLGIKTVPMVPPSVPLSIKPSTSSTSSDVNFGRDKRLSLDLGSMNFRELSSQRSSSVLQDELRLAEERCEEAEARARQLEKQVANLGEGVSLEARLLSRQVLMIINKKEAALQQREAAVRVAEQIGKNDLNSEVAALRIEAETARDEAISALENLHEKEYELKSLRITTQRMILNKEEMEEVVLKRCWLARYWGLCVQHGIHTEIATARYEYWSSLAPLPVEVVLSAGHKAKEHNEDNGVVERKSEPRELSEFNGDGNIENLLLVEKGLREMASLKVGEAVAIAMAQHRRPVKSSGEDEIAWLTYFWRRAKTHGVELDIAEERLQYWIDHEYDNRSPTSQDAVDVERGLMELRKLGIETQLWEESRKELELDTNRKFQSQYDF</sequence>
<dbReference type="EMBL" id="JAATIP010000008">
    <property type="protein sequence ID" value="KAF4394950.1"/>
    <property type="molecule type" value="Genomic_DNA"/>
</dbReference>
<reference evidence="3 4" key="1">
    <citation type="journal article" date="2020" name="bioRxiv">
        <title>Sequence and annotation of 42 cannabis genomes reveals extensive copy number variation in cannabinoid synthesis and pathogen resistance genes.</title>
        <authorList>
            <person name="Mckernan K.J."/>
            <person name="Helbert Y."/>
            <person name="Kane L.T."/>
            <person name="Ebling H."/>
            <person name="Zhang L."/>
            <person name="Liu B."/>
            <person name="Eaton Z."/>
            <person name="Mclaughlin S."/>
            <person name="Kingan S."/>
            <person name="Baybayan P."/>
            <person name="Concepcion G."/>
            <person name="Jordan M."/>
            <person name="Riva A."/>
            <person name="Barbazuk W."/>
            <person name="Harkins T."/>
        </authorList>
    </citation>
    <scope>NUCLEOTIDE SEQUENCE [LARGE SCALE GENOMIC DNA]</scope>
    <source>
        <strain evidence="4">cv. Jamaican Lion 4</strain>
        <tissue evidence="3">Leaf</tissue>
    </source>
</reference>
<comment type="caution">
    <text evidence="3">The sequence shown here is derived from an EMBL/GenBank/DDBJ whole genome shotgun (WGS) entry which is preliminary data.</text>
</comment>
<evidence type="ECO:0000313" key="3">
    <source>
        <dbReference type="EMBL" id="KAF4394950.1"/>
    </source>
</evidence>
<dbReference type="PANTHER" id="PTHR31762:SF10">
    <property type="entry name" value="FAS-BINDING FACTOR-LIKE PROTEIN"/>
    <property type="match status" value="1"/>
</dbReference>
<feature type="region of interest" description="Disordered" evidence="2">
    <location>
        <begin position="1"/>
        <end position="25"/>
    </location>
</feature>
<evidence type="ECO:0000256" key="1">
    <source>
        <dbReference type="SAM" id="Coils"/>
    </source>
</evidence>
<name>A0A7J6HKE0_CANSA</name>
<organism evidence="3 4">
    <name type="scientific">Cannabis sativa</name>
    <name type="common">Hemp</name>
    <name type="synonym">Marijuana</name>
    <dbReference type="NCBI Taxonomy" id="3483"/>
    <lineage>
        <taxon>Eukaryota</taxon>
        <taxon>Viridiplantae</taxon>
        <taxon>Streptophyta</taxon>
        <taxon>Embryophyta</taxon>
        <taxon>Tracheophyta</taxon>
        <taxon>Spermatophyta</taxon>
        <taxon>Magnoliopsida</taxon>
        <taxon>eudicotyledons</taxon>
        <taxon>Gunneridae</taxon>
        <taxon>Pentapetalae</taxon>
        <taxon>rosids</taxon>
        <taxon>fabids</taxon>
        <taxon>Rosales</taxon>
        <taxon>Cannabaceae</taxon>
        <taxon>Cannabis</taxon>
    </lineage>
</organism>
<dbReference type="PANTHER" id="PTHR31762">
    <property type="entry name" value="FAS-BINDING FACTOR-LIKE PROTEIN"/>
    <property type="match status" value="1"/>
</dbReference>
<proteinExistence type="predicted"/>
<evidence type="ECO:0008006" key="5">
    <source>
        <dbReference type="Google" id="ProtNLM"/>
    </source>
</evidence>
<dbReference type="Proteomes" id="UP000525078">
    <property type="component" value="Unassembled WGS sequence"/>
</dbReference>
<feature type="compositionally biased region" description="Polar residues" evidence="2">
    <location>
        <begin position="120"/>
        <end position="152"/>
    </location>
</feature>